<dbReference type="PROSITE" id="PS51186">
    <property type="entry name" value="GNAT"/>
    <property type="match status" value="2"/>
</dbReference>
<evidence type="ECO:0000313" key="4">
    <source>
        <dbReference type="EMBL" id="ASR48958.1"/>
    </source>
</evidence>
<evidence type="ECO:0000313" key="5">
    <source>
        <dbReference type="Proteomes" id="UP000214666"/>
    </source>
</evidence>
<dbReference type="SUPFAM" id="SSF55729">
    <property type="entry name" value="Acyl-CoA N-acyltransferases (Nat)"/>
    <property type="match status" value="2"/>
</dbReference>
<dbReference type="PANTHER" id="PTHR43420">
    <property type="entry name" value="ACETYLTRANSFERASE"/>
    <property type="match status" value="1"/>
</dbReference>
<feature type="domain" description="N-acetyltransferase" evidence="3">
    <location>
        <begin position="152"/>
        <end position="289"/>
    </location>
</feature>
<keyword evidence="5" id="KW-1185">Reference proteome</keyword>
<dbReference type="Pfam" id="PF00583">
    <property type="entry name" value="Acetyltransf_1"/>
    <property type="match status" value="1"/>
</dbReference>
<dbReference type="Proteomes" id="UP000214666">
    <property type="component" value="Chromosome"/>
</dbReference>
<dbReference type="AlphaFoldDB" id="A0A222WSJ5"/>
<feature type="domain" description="N-acetyltransferase" evidence="3">
    <location>
        <begin position="7"/>
        <end position="142"/>
    </location>
</feature>
<evidence type="ECO:0000256" key="1">
    <source>
        <dbReference type="ARBA" id="ARBA00022679"/>
    </source>
</evidence>
<keyword evidence="1" id="KW-0808">Transferase</keyword>
<protein>
    <recommendedName>
        <fullName evidence="3">N-acetyltransferase domain-containing protein</fullName>
    </recommendedName>
</protein>
<dbReference type="EMBL" id="CP020028">
    <property type="protein sequence ID" value="ASR48958.1"/>
    <property type="molecule type" value="Genomic_DNA"/>
</dbReference>
<dbReference type="InterPro" id="IPR000182">
    <property type="entry name" value="GNAT_dom"/>
</dbReference>
<proteinExistence type="predicted"/>
<sequence length="289" mass="32788">MQKYKITKMNDFSSHQIAQIRMLEQQCKEFDESSLRMGLESLKENGGDQAFLCQSDNQFVGFLSWYTSDGIEANMNGMVHPDYRRQGVFGCLMESAAAEMQIQGIQTCRFRVPSNSRPGIDCIRHLGGDFSTAEFSMNLARPQTPTLRRPGLILRLEEADDFDFMVTCSSQAFGDSEAWTRNYFTHTREPERVTYIAVDGLTTVGMIRVNHVDTDIAVIHDFCVLPAYQGKGYGREILDYVVSLLLSKQCTRIRLGVVTQNRRALSLYQSAGFEISAESHYYVTTLNKM</sequence>
<organism evidence="4 5">
    <name type="scientific">Paenibacillus kribbensis</name>
    <dbReference type="NCBI Taxonomy" id="172713"/>
    <lineage>
        <taxon>Bacteria</taxon>
        <taxon>Bacillati</taxon>
        <taxon>Bacillota</taxon>
        <taxon>Bacilli</taxon>
        <taxon>Bacillales</taxon>
        <taxon>Paenibacillaceae</taxon>
        <taxon>Paenibacillus</taxon>
    </lineage>
</organism>
<dbReference type="STRING" id="172713.GCA_001705305_03272"/>
<name>A0A222WSJ5_9BACL</name>
<accession>A0A222WSJ5</accession>
<gene>
    <name evidence="4" type="ORF">B4V02_20770</name>
</gene>
<dbReference type="InterPro" id="IPR050680">
    <property type="entry name" value="YpeA/RimI_acetyltransf"/>
</dbReference>
<evidence type="ECO:0000256" key="2">
    <source>
        <dbReference type="ARBA" id="ARBA00023315"/>
    </source>
</evidence>
<keyword evidence="2" id="KW-0012">Acyltransferase</keyword>
<evidence type="ECO:0000259" key="3">
    <source>
        <dbReference type="PROSITE" id="PS51186"/>
    </source>
</evidence>
<dbReference type="CDD" id="cd04301">
    <property type="entry name" value="NAT_SF"/>
    <property type="match status" value="2"/>
</dbReference>
<dbReference type="InterPro" id="IPR016181">
    <property type="entry name" value="Acyl_CoA_acyltransferase"/>
</dbReference>
<reference evidence="4 5" key="1">
    <citation type="submission" date="2017-03" db="EMBL/GenBank/DDBJ databases">
        <title>Complete genome sequence of Paenibacillus Kribbensis producing bioflocculants.</title>
        <authorList>
            <person name="Lee H.-G."/>
            <person name="Oh H.-M."/>
        </authorList>
    </citation>
    <scope>NUCLEOTIDE SEQUENCE [LARGE SCALE GENOMIC DNA]</scope>
    <source>
        <strain evidence="4 5">AM49</strain>
    </source>
</reference>
<dbReference type="Gene3D" id="3.40.630.30">
    <property type="match status" value="2"/>
</dbReference>
<dbReference type="RefSeq" id="WP_094156233.1">
    <property type="nucleotide sequence ID" value="NZ_CP020028.1"/>
</dbReference>
<dbReference type="KEGG" id="pkb:B4V02_20770"/>
<dbReference type="GO" id="GO:0016747">
    <property type="term" value="F:acyltransferase activity, transferring groups other than amino-acyl groups"/>
    <property type="evidence" value="ECO:0007669"/>
    <property type="project" value="InterPro"/>
</dbReference>
<dbReference type="OrthoDB" id="7163760at2"/>